<dbReference type="PANTHER" id="PTHR11511">
    <property type="entry name" value="LARVAL STORAGE PROTEIN/PHENOLOXIDASE"/>
    <property type="match status" value="1"/>
</dbReference>
<protein>
    <submittedName>
        <fullName evidence="6">Arylphorin-like hexamerin</fullName>
    </submittedName>
</protein>
<evidence type="ECO:0000256" key="1">
    <source>
        <dbReference type="ARBA" id="ARBA00022761"/>
    </source>
</evidence>
<dbReference type="PROSITE" id="PS00210">
    <property type="entry name" value="HEMOCYANIN_2"/>
    <property type="match status" value="1"/>
</dbReference>
<dbReference type="Pfam" id="PF00372">
    <property type="entry name" value="Hemocyanin_M"/>
    <property type="match status" value="1"/>
</dbReference>
<dbReference type="GO" id="GO:0005615">
    <property type="term" value="C:extracellular space"/>
    <property type="evidence" value="ECO:0007669"/>
    <property type="project" value="UniProtKB-ARBA"/>
</dbReference>
<feature type="domain" description="Hemocyanin C-terminal" evidence="5">
    <location>
        <begin position="449"/>
        <end position="700"/>
    </location>
</feature>
<dbReference type="Pfam" id="PF03723">
    <property type="entry name" value="Hemocyanin_C"/>
    <property type="match status" value="1"/>
</dbReference>
<dbReference type="SUPFAM" id="SSF81296">
    <property type="entry name" value="E set domains"/>
    <property type="match status" value="1"/>
</dbReference>
<evidence type="ECO:0000256" key="2">
    <source>
        <dbReference type="SAM" id="SignalP"/>
    </source>
</evidence>
<dbReference type="InterPro" id="IPR005204">
    <property type="entry name" value="Hemocyanin_N"/>
</dbReference>
<dbReference type="PANTHER" id="PTHR11511:SF5">
    <property type="entry name" value="FAT-BODY PROTEIN 1-RELATED"/>
    <property type="match status" value="1"/>
</dbReference>
<feature type="domain" description="Hemocyanin N-terminal" evidence="4">
    <location>
        <begin position="31"/>
        <end position="152"/>
    </location>
</feature>
<proteinExistence type="evidence at transcript level"/>
<dbReference type="InterPro" id="IPR036697">
    <property type="entry name" value="Hemocyanin_N_sf"/>
</dbReference>
<dbReference type="AlphaFoldDB" id="Q8MUW8"/>
<feature type="chain" id="PRO_5004310999" evidence="2">
    <location>
        <begin position="18"/>
        <end position="720"/>
    </location>
</feature>
<dbReference type="EMBL" id="AF509880">
    <property type="protein sequence ID" value="AAM44045.1"/>
    <property type="molecule type" value="mRNA"/>
</dbReference>
<dbReference type="Gene3D" id="1.10.1280.10">
    <property type="entry name" value="Di-copper center containing domain from catechol oxidase"/>
    <property type="match status" value="1"/>
</dbReference>
<dbReference type="SUPFAM" id="SSF48050">
    <property type="entry name" value="Hemocyanin, N-terminal domain"/>
    <property type="match status" value="1"/>
</dbReference>
<keyword evidence="2" id="KW-0732">Signal</keyword>
<dbReference type="InterPro" id="IPR013788">
    <property type="entry name" value="Hemocyanin/hexamerin"/>
</dbReference>
<sequence>MKFSLILLVGLCALASSAVLHQHKVKVDQEYVQKQKQILHLFDHINQPSHHREHVEIAKSFFFGDHVDSYNKPEVVKKFIQYWKYGMLPKGEIFSVMYKEHLEQAIALFEMFYHAKDYQTFYKTAVWARQHVNEGMFLYSFSVAVVHRPDTYGIILPPIYEVYPHYFYNSEVIHKAQVYKQTHNRQQHHEKEGDYDYTIFANYSGHYLNLHPEQSMSYYLEDVGINAFYYYFNLYYPFWMSGEEYGLKNDNRGEQFYYVHLQILARYYLERLSNGFGEIPIFNWEVPVETPYYSSLEYTNGLEFPSRPKFAKLYEYFYNYGQSWTIRNEYGYSPTFVKDAERRINDAIDSGVAFTHEGKMIDLYSDEGMNVLGNLIEGNADSPYQAYYKALWYYARHLLGYSYQPLDKYKVAPSALEHFETSMRDPVFFFQLYKKIVLKFQRYKARLHPYTEEDLIFQGVKVLNVEFDRLVTYFDKFYADINNAVYNTQEELDQDKHPNFRVMQYRLNHKPFNYKVVVKSDKTAKAVVKVFVGPKYDQYGRKINLNENRLNMLQIDHFVYDLKTGENVITRNSEDNYFFTPDRTSYYEMYKQVLGASNGQDYHVDGRQNYFYFPQRYMLPKGTEDGMTFQFYVIVSPYKAFHGHQQHHDQDHYFNYPKVGTAGQYVDGYALGHPFDRHIKFEKMWHNVPNSYFYETKIYHKHSYDDHIHHHLHHEHYTEL</sequence>
<feature type="signal peptide" evidence="2">
    <location>
        <begin position="1"/>
        <end position="17"/>
    </location>
</feature>
<dbReference type="InterPro" id="IPR000896">
    <property type="entry name" value="Hemocyanin/hexamerin_mid_dom"/>
</dbReference>
<keyword evidence="1" id="KW-0758">Storage protein</keyword>
<feature type="domain" description="Hemocyanin middle" evidence="3">
    <location>
        <begin position="158"/>
        <end position="437"/>
    </location>
</feature>
<dbReference type="InterPro" id="IPR005203">
    <property type="entry name" value="Hemocyanin_C"/>
</dbReference>
<accession>Q8MUW8</accession>
<dbReference type="SUPFAM" id="SSF48056">
    <property type="entry name" value="Di-copper centre-containing domain"/>
    <property type="match status" value="1"/>
</dbReference>
<dbReference type="InterPro" id="IPR008922">
    <property type="entry name" value="Di-copper_centre_dom_sf"/>
</dbReference>
<dbReference type="InterPro" id="IPR014756">
    <property type="entry name" value="Ig_E-set"/>
</dbReference>
<evidence type="ECO:0000259" key="5">
    <source>
        <dbReference type="Pfam" id="PF03723"/>
    </source>
</evidence>
<evidence type="ECO:0000259" key="3">
    <source>
        <dbReference type="Pfam" id="PF00372"/>
    </source>
</evidence>
<dbReference type="Gene3D" id="2.60.40.1520">
    <property type="entry name" value="Hemocyanin, C-terminal domain"/>
    <property type="match status" value="1"/>
</dbReference>
<dbReference type="PRINTS" id="PR00187">
    <property type="entry name" value="HAEMOCYANIN"/>
</dbReference>
<evidence type="ECO:0000259" key="4">
    <source>
        <dbReference type="Pfam" id="PF03722"/>
    </source>
</evidence>
<organism evidence="6">
    <name type="scientific">Apriona germarii</name>
    <name type="common">Mulberry longhorn beetle</name>
    <name type="synonym">Lamia germarii</name>
    <dbReference type="NCBI Taxonomy" id="157307"/>
    <lineage>
        <taxon>Eukaryota</taxon>
        <taxon>Metazoa</taxon>
        <taxon>Ecdysozoa</taxon>
        <taxon>Arthropoda</taxon>
        <taxon>Hexapoda</taxon>
        <taxon>Insecta</taxon>
        <taxon>Pterygota</taxon>
        <taxon>Neoptera</taxon>
        <taxon>Endopterygota</taxon>
        <taxon>Coleoptera</taxon>
        <taxon>Polyphaga</taxon>
        <taxon>Cucujiformia</taxon>
        <taxon>Chrysomeloidea</taxon>
        <taxon>Cerambycidae</taxon>
        <taxon>Lamiinae</taxon>
        <taxon>Batocerini</taxon>
        <taxon>Apriona</taxon>
    </lineage>
</organism>
<dbReference type="Pfam" id="PF03722">
    <property type="entry name" value="Hemocyanin_N"/>
    <property type="match status" value="1"/>
</dbReference>
<name>Q8MUW8_APRGE</name>
<dbReference type="GO" id="GO:0045735">
    <property type="term" value="F:nutrient reservoir activity"/>
    <property type="evidence" value="ECO:0007669"/>
    <property type="project" value="UniProtKB-KW"/>
</dbReference>
<dbReference type="Gene3D" id="1.20.1370.10">
    <property type="entry name" value="Hemocyanin, N-terminal domain"/>
    <property type="match status" value="1"/>
</dbReference>
<evidence type="ECO:0000313" key="6">
    <source>
        <dbReference type="EMBL" id="AAM44045.1"/>
    </source>
</evidence>
<reference evidence="6" key="1">
    <citation type="journal article" date="2003" name="Arch. Insect Biochem. Physiol.">
        <title>Molecular cloning, expression, and characterization of a cDNA encoding the arylphorin-like hexameric storage protein from the mulberry longicorn beetle, Apriona germari.</title>
        <authorList>
            <person name="Kim S.R."/>
            <person name="Yoon H.J."/>
            <person name="Park N.S."/>
            <person name="Lee S.M."/>
            <person name="Moon J.Y."/>
            <person name="Seo S.J."/>
            <person name="Jin B.R."/>
            <person name="Sohn H.D."/>
        </authorList>
    </citation>
    <scope>NUCLEOTIDE SEQUENCE</scope>
</reference>
<dbReference type="InterPro" id="IPR037020">
    <property type="entry name" value="Hemocyanin_C_sf"/>
</dbReference>